<accession>A0A9J9HDR2</accession>
<reference evidence="7 8" key="1">
    <citation type="journal article" date="2010" name="J. Bacteriol.">
        <title>Genome sequence of the dioxin-mineralizing bacterium Sphingomonas wittichii RW1.</title>
        <authorList>
            <person name="Miller T.R."/>
            <person name="Delcher A.L."/>
            <person name="Salzberg S.L."/>
            <person name="Saunders E."/>
            <person name="Detter J.C."/>
            <person name="Halden R.U."/>
        </authorList>
    </citation>
    <scope>NUCLEOTIDE SEQUENCE [LARGE SCALE GENOMIC DNA]</scope>
    <source>
        <strain evidence="8">DSM 6014 / CCUG 31198 / JCM 15750 / NBRC 105917 / EY 4224 / RW1</strain>
    </source>
</reference>
<evidence type="ECO:0000256" key="2">
    <source>
        <dbReference type="ARBA" id="ARBA00022723"/>
    </source>
</evidence>
<proteinExistence type="predicted"/>
<protein>
    <submittedName>
        <fullName evidence="7">Beta-lactamase domain protein</fullName>
    </submittedName>
</protein>
<dbReference type="InterPro" id="IPR051453">
    <property type="entry name" value="MBL_Glyoxalase_II"/>
</dbReference>
<feature type="compositionally biased region" description="Polar residues" evidence="5">
    <location>
        <begin position="54"/>
        <end position="67"/>
    </location>
</feature>
<evidence type="ECO:0000313" key="7">
    <source>
        <dbReference type="EMBL" id="ABQ69898.1"/>
    </source>
</evidence>
<dbReference type="GO" id="GO:0016787">
    <property type="term" value="F:hydrolase activity"/>
    <property type="evidence" value="ECO:0007669"/>
    <property type="project" value="UniProtKB-KW"/>
</dbReference>
<evidence type="ECO:0000259" key="6">
    <source>
        <dbReference type="SMART" id="SM00849"/>
    </source>
</evidence>
<evidence type="ECO:0000256" key="3">
    <source>
        <dbReference type="ARBA" id="ARBA00022801"/>
    </source>
</evidence>
<dbReference type="InterPro" id="IPR001279">
    <property type="entry name" value="Metallo-B-lactamas"/>
</dbReference>
<dbReference type="PANTHER" id="PTHR46233:SF3">
    <property type="entry name" value="HYDROXYACYLGLUTATHIONE HYDROLASE GLOC"/>
    <property type="match status" value="1"/>
</dbReference>
<dbReference type="SMART" id="SM00849">
    <property type="entry name" value="Lactamase_B"/>
    <property type="match status" value="1"/>
</dbReference>
<feature type="region of interest" description="Disordered" evidence="5">
    <location>
        <begin position="1"/>
        <end position="74"/>
    </location>
</feature>
<dbReference type="AlphaFoldDB" id="A0A9J9HDR2"/>
<evidence type="ECO:0000256" key="1">
    <source>
        <dbReference type="ARBA" id="ARBA00001947"/>
    </source>
</evidence>
<feature type="domain" description="Metallo-beta-lactamase" evidence="6">
    <location>
        <begin position="281"/>
        <end position="460"/>
    </location>
</feature>
<keyword evidence="8" id="KW-1185">Reference proteome</keyword>
<dbReference type="Pfam" id="PF00753">
    <property type="entry name" value="Lactamase_B"/>
    <property type="match status" value="1"/>
</dbReference>
<comment type="cofactor">
    <cofactor evidence="1">
        <name>Zn(2+)</name>
        <dbReference type="ChEBI" id="CHEBI:29105"/>
    </cofactor>
</comment>
<feature type="compositionally biased region" description="Low complexity" evidence="5">
    <location>
        <begin position="1"/>
        <end position="22"/>
    </location>
</feature>
<evidence type="ECO:0000256" key="4">
    <source>
        <dbReference type="ARBA" id="ARBA00022833"/>
    </source>
</evidence>
<dbReference type="KEGG" id="swi:Swit_3552"/>
<dbReference type="InterPro" id="IPR036866">
    <property type="entry name" value="RibonucZ/Hydroxyglut_hydro"/>
</dbReference>
<keyword evidence="3" id="KW-0378">Hydrolase</keyword>
<organism evidence="7 8">
    <name type="scientific">Rhizorhabdus wittichii (strain DSM 6014 / CCUG 31198 / JCM 15750 / NBRC 105917 / EY 4224 / RW1)</name>
    <name type="common">Sphingomonas wittichii</name>
    <dbReference type="NCBI Taxonomy" id="392499"/>
    <lineage>
        <taxon>Bacteria</taxon>
        <taxon>Pseudomonadati</taxon>
        <taxon>Pseudomonadota</taxon>
        <taxon>Alphaproteobacteria</taxon>
        <taxon>Sphingomonadales</taxon>
        <taxon>Sphingomonadaceae</taxon>
        <taxon>Rhizorhabdus</taxon>
    </lineage>
</organism>
<name>A0A9J9HDR2_RHIWR</name>
<keyword evidence="2" id="KW-0479">Metal-binding</keyword>
<dbReference type="SUPFAM" id="SSF56281">
    <property type="entry name" value="Metallo-hydrolase/oxidoreductase"/>
    <property type="match status" value="1"/>
</dbReference>
<evidence type="ECO:0000256" key="5">
    <source>
        <dbReference type="SAM" id="MobiDB-lite"/>
    </source>
</evidence>
<dbReference type="EMBL" id="CP000699">
    <property type="protein sequence ID" value="ABQ69898.1"/>
    <property type="molecule type" value="Genomic_DNA"/>
</dbReference>
<dbReference type="Proteomes" id="UP000001989">
    <property type="component" value="Chromosome"/>
</dbReference>
<dbReference type="CDD" id="cd07737">
    <property type="entry name" value="YcbL-like_MBL-fold"/>
    <property type="match status" value="1"/>
</dbReference>
<sequence length="483" mass="51661">MKKPPSRSAWRRSPSIASPSSSRRARRTPGSSDPPRGVTSRPSRGTKRLVKLPSVSSPPGVTNSTSKVPARWRASSRKARSLVLWRRRGSDAATGSGTIATSTGSAGRSGIVRTSIDSAPLGASISRTRASLVRRKVEAWRSLRQSWRLKAKPSASALAFIRARWRSSSTKPSSASNRIVSIRSNDPVVIATARPCSPRPCSQCHAPDTSPPVRWFRVGNDGQSIRKPSIRLGNFARGSACRSCGRDGRLAMARASDHLGRMTSPAMPPLKAAIIPVTAFQQNCTLIWCTATMKGAFVDAGGDLERLKAAAAEHGVTIEKLLVTHGHIDHCGGTGILAEQLGVPIEGPHPEDRFWIARLGDDGRGYGIEGRPFEPDRWLDDGDQVTVGDLVLDVIHCPGHTPGHVVFHHAPSNLALVGDVLFQGSIGRTDFPRGNHGDLIASITKKLWPLGGETAFVPGHGPMSTFAHERATNPFVGDRAVGG</sequence>
<dbReference type="GO" id="GO:0046872">
    <property type="term" value="F:metal ion binding"/>
    <property type="evidence" value="ECO:0007669"/>
    <property type="project" value="UniProtKB-KW"/>
</dbReference>
<gene>
    <name evidence="7" type="ordered locus">Swit_3552</name>
</gene>
<dbReference type="Gene3D" id="3.60.15.10">
    <property type="entry name" value="Ribonuclease Z/Hydroxyacylglutathione hydrolase-like"/>
    <property type="match status" value="1"/>
</dbReference>
<keyword evidence="4" id="KW-0862">Zinc</keyword>
<evidence type="ECO:0000313" key="8">
    <source>
        <dbReference type="Proteomes" id="UP000001989"/>
    </source>
</evidence>
<dbReference type="PANTHER" id="PTHR46233">
    <property type="entry name" value="HYDROXYACYLGLUTATHIONE HYDROLASE GLOC"/>
    <property type="match status" value="1"/>
</dbReference>